<keyword evidence="4" id="KW-0735">Signal-anchor</keyword>
<evidence type="ECO:0000259" key="10">
    <source>
        <dbReference type="PROSITE" id="PS51762"/>
    </source>
</evidence>
<dbReference type="HOGENOM" id="CLU_024605_0_0_1"/>
<keyword evidence="8" id="KW-0961">Cell wall biogenesis/degradation</keyword>
<dbReference type="GO" id="GO:0005886">
    <property type="term" value="C:plasma membrane"/>
    <property type="evidence" value="ECO:0007669"/>
    <property type="project" value="TreeGrafter"/>
</dbReference>
<keyword evidence="3 9" id="KW-0812">Transmembrane</keyword>
<dbReference type="InterPro" id="IPR013320">
    <property type="entry name" value="ConA-like_dom_sf"/>
</dbReference>
<dbReference type="PANTHER" id="PTHR31361:SF1">
    <property type="entry name" value="BETA-GLUCAN SYNTHESIS-ASSOCIATED PROTEIN KRE6-RELATED"/>
    <property type="match status" value="1"/>
</dbReference>
<evidence type="ECO:0000256" key="8">
    <source>
        <dbReference type="ARBA" id="ARBA00023316"/>
    </source>
</evidence>
<protein>
    <recommendedName>
        <fullName evidence="10">GH16 domain-containing protein</fullName>
    </recommendedName>
</protein>
<keyword evidence="6 9" id="KW-0472">Membrane</keyword>
<evidence type="ECO:0000256" key="5">
    <source>
        <dbReference type="ARBA" id="ARBA00022989"/>
    </source>
</evidence>
<gene>
    <name evidence="11" type="ORF">PHATRDRAFT_48300</name>
</gene>
<comment type="subcellular location">
    <subcellularLocation>
        <location evidence="1">Membrane</location>
        <topology evidence="1">Single-pass type II membrane protein</topology>
    </subcellularLocation>
</comment>
<dbReference type="PaxDb" id="2850-Phatr48300"/>
<dbReference type="GO" id="GO:0006078">
    <property type="term" value="P:(1-&gt;6)-beta-D-glucan biosynthetic process"/>
    <property type="evidence" value="ECO:0007669"/>
    <property type="project" value="TreeGrafter"/>
</dbReference>
<dbReference type="OrthoDB" id="412647at2759"/>
<dbReference type="RefSeq" id="XP_002182889.1">
    <property type="nucleotide sequence ID" value="XM_002182853.1"/>
</dbReference>
<dbReference type="InterPro" id="IPR000757">
    <property type="entry name" value="Beta-glucanase-like"/>
</dbReference>
<dbReference type="GO" id="GO:0015926">
    <property type="term" value="F:glucosidase activity"/>
    <property type="evidence" value="ECO:0007669"/>
    <property type="project" value="TreeGrafter"/>
</dbReference>
<feature type="transmembrane region" description="Helical" evidence="9">
    <location>
        <begin position="688"/>
        <end position="709"/>
    </location>
</feature>
<dbReference type="GO" id="GO:0005789">
    <property type="term" value="C:endoplasmic reticulum membrane"/>
    <property type="evidence" value="ECO:0007669"/>
    <property type="project" value="TreeGrafter"/>
</dbReference>
<name>B7G6N6_PHATC</name>
<dbReference type="GeneID" id="7203729"/>
<dbReference type="SUPFAM" id="SSF49899">
    <property type="entry name" value="Concanavalin A-like lectins/glucanases"/>
    <property type="match status" value="1"/>
</dbReference>
<dbReference type="Gene3D" id="2.60.120.200">
    <property type="match status" value="1"/>
</dbReference>
<proteinExistence type="inferred from homology"/>
<evidence type="ECO:0000313" key="12">
    <source>
        <dbReference type="Proteomes" id="UP000000759"/>
    </source>
</evidence>
<dbReference type="STRING" id="556484.B7G6N6"/>
<evidence type="ECO:0000313" key="11">
    <source>
        <dbReference type="EMBL" id="EEC45625.1"/>
    </source>
</evidence>
<comment type="similarity">
    <text evidence="2">Belongs to the SKN1/KRE6 family.</text>
</comment>
<feature type="domain" description="GH16" evidence="10">
    <location>
        <begin position="70"/>
        <end position="443"/>
    </location>
</feature>
<evidence type="ECO:0000256" key="2">
    <source>
        <dbReference type="ARBA" id="ARBA00010962"/>
    </source>
</evidence>
<keyword evidence="5 9" id="KW-1133">Transmembrane helix</keyword>
<evidence type="ECO:0000256" key="9">
    <source>
        <dbReference type="SAM" id="Phobius"/>
    </source>
</evidence>
<evidence type="ECO:0000256" key="6">
    <source>
        <dbReference type="ARBA" id="ARBA00023136"/>
    </source>
</evidence>
<dbReference type="InterPro" id="IPR005629">
    <property type="entry name" value="Skn1/Kre6/Sbg1"/>
</dbReference>
<dbReference type="InParanoid" id="B7G6N6"/>
<keyword evidence="7" id="KW-0325">Glycoprotein</keyword>
<organism evidence="11 12">
    <name type="scientific">Phaeodactylum tricornutum (strain CCAP 1055/1)</name>
    <dbReference type="NCBI Taxonomy" id="556484"/>
    <lineage>
        <taxon>Eukaryota</taxon>
        <taxon>Sar</taxon>
        <taxon>Stramenopiles</taxon>
        <taxon>Ochrophyta</taxon>
        <taxon>Bacillariophyta</taxon>
        <taxon>Bacillariophyceae</taxon>
        <taxon>Bacillariophycidae</taxon>
        <taxon>Naviculales</taxon>
        <taxon>Phaeodactylaceae</taxon>
        <taxon>Phaeodactylum</taxon>
    </lineage>
</organism>
<dbReference type="AlphaFoldDB" id="B7G6N6"/>
<dbReference type="Proteomes" id="UP000000759">
    <property type="component" value="Chromosome 17"/>
</dbReference>
<sequence length="746" mass="83448">MKKAAVLFIITLCIKGSTISVSIIFWPQISSYGSHFIDSLSNSSVMDAKRRLSFFMGIGMVFFPGANGNNSWIDIETPLKKRTTKSLVDGSTYHLVMSDEFNVENRTFKDGHDPMWTALDRSDDDASSAGGGSLQFYNSSAVSTENGFLKIATYLETTSWTRYDHVNKHWKTERTNFTSGMVQSWNKFCFTGGIVEVDVVFPGEPFIGGLWPAVWMLGNLGRATYEASTNNIWPWSFDTCDREMQDAQAISACNRENHYGMHPFQGRGATEIDIIEVMTGDSNGPLPSTEPPITLPYGDMTLQVAPGVPKNRPQSGSLPLRKNTFSDNGHTEFLANVWYKDLEMHGNTSINPFFYGTYLGETKPGEPVTRGKHEAFQADAVGAAHQLTPAHFKRPHTFRIEWQPGKGGRLDWYTKGYRMNETTYMEGDGEGQEWTHVFSLKDKSLSDLMGSQIPNEPTYLIFNTAISSTWGFPYDPPDWCPKCFDCNDPTCSCNFYPGFCQMLDSRTVAMLIDSVRVYQSFNTSAHVGGKHTLGCDPPDYPTREWITGHEYRYMRNEPFSYKDKAHSLQPLQRGGGVCRDDSDCGGNVSLTNLTAVYDMLGTDSERKLFSTESRETVDLVISQGQCASQTNTFFSSKSWTGKVCRCRVGFTGPMCLSLDRIDTFPSAHKIRTDVSPFNRIANFEAPTFMLTAIASMIVMLLSILVSKVVDEKKARKRKSVSRQFKRPTFVTTSNDSNVTIITGTSI</sequence>
<accession>B7G6N6</accession>
<dbReference type="PROSITE" id="PS51762">
    <property type="entry name" value="GH16_2"/>
    <property type="match status" value="1"/>
</dbReference>
<dbReference type="GO" id="GO:0071555">
    <property type="term" value="P:cell wall organization"/>
    <property type="evidence" value="ECO:0007669"/>
    <property type="project" value="UniProtKB-KW"/>
</dbReference>
<evidence type="ECO:0000256" key="1">
    <source>
        <dbReference type="ARBA" id="ARBA00004606"/>
    </source>
</evidence>
<dbReference type="PANTHER" id="PTHR31361">
    <property type="entry name" value="BETA-GLUCAN SYNTHESIS-ASSOCIATED PROTEIN KRE6-RELATED"/>
    <property type="match status" value="1"/>
</dbReference>
<keyword evidence="12" id="KW-1185">Reference proteome</keyword>
<dbReference type="EMBL" id="CM000619">
    <property type="protein sequence ID" value="EEC45625.1"/>
    <property type="molecule type" value="Genomic_DNA"/>
</dbReference>
<dbReference type="eggNOG" id="ENOG502QVQE">
    <property type="taxonomic scope" value="Eukaryota"/>
</dbReference>
<dbReference type="KEGG" id="pti:PHATRDRAFT_48300"/>
<evidence type="ECO:0000256" key="7">
    <source>
        <dbReference type="ARBA" id="ARBA00023180"/>
    </source>
</evidence>
<dbReference type="Pfam" id="PF03935">
    <property type="entry name" value="SKN1_KRE6_Sbg1"/>
    <property type="match status" value="1"/>
</dbReference>
<evidence type="ECO:0000256" key="3">
    <source>
        <dbReference type="ARBA" id="ARBA00022692"/>
    </source>
</evidence>
<evidence type="ECO:0000256" key="4">
    <source>
        <dbReference type="ARBA" id="ARBA00022968"/>
    </source>
</evidence>
<reference evidence="11 12" key="1">
    <citation type="journal article" date="2008" name="Nature">
        <title>The Phaeodactylum genome reveals the evolutionary history of diatom genomes.</title>
        <authorList>
            <person name="Bowler C."/>
            <person name="Allen A.E."/>
            <person name="Badger J.H."/>
            <person name="Grimwood J."/>
            <person name="Jabbari K."/>
            <person name="Kuo A."/>
            <person name="Maheswari U."/>
            <person name="Martens C."/>
            <person name="Maumus F."/>
            <person name="Otillar R.P."/>
            <person name="Rayko E."/>
            <person name="Salamov A."/>
            <person name="Vandepoele K."/>
            <person name="Beszteri B."/>
            <person name="Gruber A."/>
            <person name="Heijde M."/>
            <person name="Katinka M."/>
            <person name="Mock T."/>
            <person name="Valentin K."/>
            <person name="Verret F."/>
            <person name="Berges J.A."/>
            <person name="Brownlee C."/>
            <person name="Cadoret J.P."/>
            <person name="Chiovitti A."/>
            <person name="Choi C.J."/>
            <person name="Coesel S."/>
            <person name="De Martino A."/>
            <person name="Detter J.C."/>
            <person name="Durkin C."/>
            <person name="Falciatore A."/>
            <person name="Fournet J."/>
            <person name="Haruta M."/>
            <person name="Huysman M.J."/>
            <person name="Jenkins B.D."/>
            <person name="Jiroutova K."/>
            <person name="Jorgensen R.E."/>
            <person name="Joubert Y."/>
            <person name="Kaplan A."/>
            <person name="Kroger N."/>
            <person name="Kroth P.G."/>
            <person name="La Roche J."/>
            <person name="Lindquist E."/>
            <person name="Lommer M."/>
            <person name="Martin-Jezequel V."/>
            <person name="Lopez P.J."/>
            <person name="Lucas S."/>
            <person name="Mangogna M."/>
            <person name="McGinnis K."/>
            <person name="Medlin L.K."/>
            <person name="Montsant A."/>
            <person name="Oudot-Le Secq M.P."/>
            <person name="Napoli C."/>
            <person name="Obornik M."/>
            <person name="Parker M.S."/>
            <person name="Petit J.L."/>
            <person name="Porcel B.M."/>
            <person name="Poulsen N."/>
            <person name="Robison M."/>
            <person name="Rychlewski L."/>
            <person name="Rynearson T.A."/>
            <person name="Schmutz J."/>
            <person name="Shapiro H."/>
            <person name="Siaut M."/>
            <person name="Stanley M."/>
            <person name="Sussman M.R."/>
            <person name="Taylor A.R."/>
            <person name="Vardi A."/>
            <person name="von Dassow P."/>
            <person name="Vyverman W."/>
            <person name="Willis A."/>
            <person name="Wyrwicz L.S."/>
            <person name="Rokhsar D.S."/>
            <person name="Weissenbach J."/>
            <person name="Armbrust E.V."/>
            <person name="Green B.R."/>
            <person name="Van de Peer Y."/>
            <person name="Grigoriev I.V."/>
        </authorList>
    </citation>
    <scope>NUCLEOTIDE SEQUENCE [LARGE SCALE GENOMIC DNA]</scope>
    <source>
        <strain evidence="11 12">CCAP 1055/1</strain>
    </source>
</reference>
<reference evidence="12" key="2">
    <citation type="submission" date="2008-08" db="EMBL/GenBank/DDBJ databases">
        <authorList>
            <consortium name="Diatom Consortium"/>
            <person name="Grigoriev I."/>
            <person name="Grimwood J."/>
            <person name="Kuo A."/>
            <person name="Otillar R.P."/>
            <person name="Salamov A."/>
            <person name="Detter J.C."/>
            <person name="Lindquist E."/>
            <person name="Shapiro H."/>
            <person name="Lucas S."/>
            <person name="Glavina del Rio T."/>
            <person name="Pitluck S."/>
            <person name="Rokhsar D."/>
            <person name="Bowler C."/>
        </authorList>
    </citation>
    <scope>GENOME REANNOTATION</scope>
    <source>
        <strain evidence="12">CCAP 1055/1</strain>
    </source>
</reference>